<dbReference type="InterPro" id="IPR013094">
    <property type="entry name" value="AB_hydrolase_3"/>
</dbReference>
<evidence type="ECO:0000256" key="1">
    <source>
        <dbReference type="ARBA" id="ARBA00022801"/>
    </source>
</evidence>
<gene>
    <name evidence="3" type="ORF">FC96_GL002280</name>
</gene>
<evidence type="ECO:0000313" key="3">
    <source>
        <dbReference type="EMBL" id="KRK47792.1"/>
    </source>
</evidence>
<dbReference type="RefSeq" id="WP_056942737.1">
    <property type="nucleotide sequence ID" value="NZ_AZCX01000006.1"/>
</dbReference>
<dbReference type="PANTHER" id="PTHR48081:SF8">
    <property type="entry name" value="ALPHA_BETA HYDROLASE FOLD-3 DOMAIN-CONTAINING PROTEIN-RELATED"/>
    <property type="match status" value="1"/>
</dbReference>
<evidence type="ECO:0000259" key="2">
    <source>
        <dbReference type="Pfam" id="PF07859"/>
    </source>
</evidence>
<dbReference type="AlphaFoldDB" id="A0A0R1HMH7"/>
<protein>
    <submittedName>
        <fullName evidence="3">Esterase lipase</fullName>
    </submittedName>
</protein>
<dbReference type="Pfam" id="PF07859">
    <property type="entry name" value="Abhydrolase_3"/>
    <property type="match status" value="1"/>
</dbReference>
<dbReference type="Gene3D" id="3.40.50.1820">
    <property type="entry name" value="alpha/beta hydrolase"/>
    <property type="match status" value="1"/>
</dbReference>
<dbReference type="OrthoDB" id="9815425at2"/>
<keyword evidence="1" id="KW-0378">Hydrolase</keyword>
<evidence type="ECO:0000313" key="4">
    <source>
        <dbReference type="Proteomes" id="UP000050911"/>
    </source>
</evidence>
<name>A0A0R1HMH7_9LACO</name>
<organism evidence="3 4">
    <name type="scientific">Secundilactobacillus kimchicus JCM 15530</name>
    <dbReference type="NCBI Taxonomy" id="1302272"/>
    <lineage>
        <taxon>Bacteria</taxon>
        <taxon>Bacillati</taxon>
        <taxon>Bacillota</taxon>
        <taxon>Bacilli</taxon>
        <taxon>Lactobacillales</taxon>
        <taxon>Lactobacillaceae</taxon>
        <taxon>Secundilactobacillus</taxon>
    </lineage>
</organism>
<dbReference type="STRING" id="1302272.FC96_GL002280"/>
<dbReference type="PATRIC" id="fig|1302272.5.peg.2327"/>
<dbReference type="InterPro" id="IPR050300">
    <property type="entry name" value="GDXG_lipolytic_enzyme"/>
</dbReference>
<dbReference type="GO" id="GO:0016787">
    <property type="term" value="F:hydrolase activity"/>
    <property type="evidence" value="ECO:0007669"/>
    <property type="project" value="UniProtKB-KW"/>
</dbReference>
<dbReference type="EMBL" id="AZCX01000006">
    <property type="protein sequence ID" value="KRK47792.1"/>
    <property type="molecule type" value="Genomic_DNA"/>
</dbReference>
<sequence>MSLRGDWLLHKAKRDHLKSSVAASFARPSRQGDELAPDKFPDSSRVSVQQLTNSRLVTLVPKTETDRHVVLFHGGAYRVRGFDSHRDWMVYLADQLQLKVTYIDFPLSPEFTVETTVPETLVAYDQLVAQFPTDRFAFLGDSAGGGLALVILQQLRDRQQPLPVGTVLVSPWADLEMSDTELARREVNDPELPLTVMQHVAAEYAGQLPLDHPWVSPVFGDLQQLGRIGLFYGTTELLVPDYDQLFAELREAEGTTVEVFALKNMMHDYLLWLNLPESKRTFSYLQALFE</sequence>
<comment type="caution">
    <text evidence="3">The sequence shown here is derived from an EMBL/GenBank/DDBJ whole genome shotgun (WGS) entry which is preliminary data.</text>
</comment>
<feature type="domain" description="Alpha/beta hydrolase fold-3" evidence="2">
    <location>
        <begin position="69"/>
        <end position="270"/>
    </location>
</feature>
<dbReference type="PANTHER" id="PTHR48081">
    <property type="entry name" value="AB HYDROLASE SUPERFAMILY PROTEIN C4A8.06C"/>
    <property type="match status" value="1"/>
</dbReference>
<proteinExistence type="predicted"/>
<reference evidence="3 4" key="1">
    <citation type="journal article" date="2015" name="Genome Announc.">
        <title>Expanding the biotechnology potential of lactobacilli through comparative genomics of 213 strains and associated genera.</title>
        <authorList>
            <person name="Sun Z."/>
            <person name="Harris H.M."/>
            <person name="McCann A."/>
            <person name="Guo C."/>
            <person name="Argimon S."/>
            <person name="Zhang W."/>
            <person name="Yang X."/>
            <person name="Jeffery I.B."/>
            <person name="Cooney J.C."/>
            <person name="Kagawa T.F."/>
            <person name="Liu W."/>
            <person name="Song Y."/>
            <person name="Salvetti E."/>
            <person name="Wrobel A."/>
            <person name="Rasinkangas P."/>
            <person name="Parkhill J."/>
            <person name="Rea M.C."/>
            <person name="O'Sullivan O."/>
            <person name="Ritari J."/>
            <person name="Douillard F.P."/>
            <person name="Paul Ross R."/>
            <person name="Yang R."/>
            <person name="Briner A.E."/>
            <person name="Felis G.E."/>
            <person name="de Vos W.M."/>
            <person name="Barrangou R."/>
            <person name="Klaenhammer T.R."/>
            <person name="Caufield P.W."/>
            <person name="Cui Y."/>
            <person name="Zhang H."/>
            <person name="O'Toole P.W."/>
        </authorList>
    </citation>
    <scope>NUCLEOTIDE SEQUENCE [LARGE SCALE GENOMIC DNA]</scope>
    <source>
        <strain evidence="3 4">JCM 15530</strain>
    </source>
</reference>
<dbReference type="Proteomes" id="UP000050911">
    <property type="component" value="Unassembled WGS sequence"/>
</dbReference>
<accession>A0A0R1HMH7</accession>
<dbReference type="InterPro" id="IPR029058">
    <property type="entry name" value="AB_hydrolase_fold"/>
</dbReference>
<keyword evidence="4" id="KW-1185">Reference proteome</keyword>
<dbReference type="SUPFAM" id="SSF53474">
    <property type="entry name" value="alpha/beta-Hydrolases"/>
    <property type="match status" value="1"/>
</dbReference>